<evidence type="ECO:0000313" key="2">
    <source>
        <dbReference type="Proteomes" id="UP000790709"/>
    </source>
</evidence>
<gene>
    <name evidence="1" type="ORF">BV22DRAFT_155949</name>
</gene>
<protein>
    <submittedName>
        <fullName evidence="1">Uncharacterized protein</fullName>
    </submittedName>
</protein>
<accession>A0ACB8BTZ5</accession>
<organism evidence="1 2">
    <name type="scientific">Leucogyrophana mollusca</name>
    <dbReference type="NCBI Taxonomy" id="85980"/>
    <lineage>
        <taxon>Eukaryota</taxon>
        <taxon>Fungi</taxon>
        <taxon>Dikarya</taxon>
        <taxon>Basidiomycota</taxon>
        <taxon>Agaricomycotina</taxon>
        <taxon>Agaricomycetes</taxon>
        <taxon>Agaricomycetidae</taxon>
        <taxon>Boletales</taxon>
        <taxon>Boletales incertae sedis</taxon>
        <taxon>Leucogyrophana</taxon>
    </lineage>
</organism>
<dbReference type="Proteomes" id="UP000790709">
    <property type="component" value="Unassembled WGS sequence"/>
</dbReference>
<keyword evidence="2" id="KW-1185">Reference proteome</keyword>
<proteinExistence type="predicted"/>
<dbReference type="EMBL" id="MU266345">
    <property type="protein sequence ID" value="KAH7929114.1"/>
    <property type="molecule type" value="Genomic_DNA"/>
</dbReference>
<reference evidence="1" key="1">
    <citation type="journal article" date="2021" name="New Phytol.">
        <title>Evolutionary innovations through gain and loss of genes in the ectomycorrhizal Boletales.</title>
        <authorList>
            <person name="Wu G."/>
            <person name="Miyauchi S."/>
            <person name="Morin E."/>
            <person name="Kuo A."/>
            <person name="Drula E."/>
            <person name="Varga T."/>
            <person name="Kohler A."/>
            <person name="Feng B."/>
            <person name="Cao Y."/>
            <person name="Lipzen A."/>
            <person name="Daum C."/>
            <person name="Hundley H."/>
            <person name="Pangilinan J."/>
            <person name="Johnson J."/>
            <person name="Barry K."/>
            <person name="LaButti K."/>
            <person name="Ng V."/>
            <person name="Ahrendt S."/>
            <person name="Min B."/>
            <person name="Choi I.G."/>
            <person name="Park H."/>
            <person name="Plett J.M."/>
            <person name="Magnuson J."/>
            <person name="Spatafora J.W."/>
            <person name="Nagy L.G."/>
            <person name="Henrissat B."/>
            <person name="Grigoriev I.V."/>
            <person name="Yang Z.L."/>
            <person name="Xu J."/>
            <person name="Martin F.M."/>
        </authorList>
    </citation>
    <scope>NUCLEOTIDE SEQUENCE</scope>
    <source>
        <strain evidence="1">KUC20120723A-06</strain>
    </source>
</reference>
<evidence type="ECO:0000313" key="1">
    <source>
        <dbReference type="EMBL" id="KAH7929114.1"/>
    </source>
</evidence>
<comment type="caution">
    <text evidence="1">The sequence shown here is derived from an EMBL/GenBank/DDBJ whole genome shotgun (WGS) entry which is preliminary data.</text>
</comment>
<sequence length="192" mass="21084">MSTTQDLNISLEPHLRKALTELPSVLPIELLDELASYLNRPEGPSNTIPYGVLHKVSLWSRTSSGQDALQNCTPPLDPRSYSMVALLAGTRTSPEKKFPAYAAKDPEAERRRAADDRKAVSTVINAVLSVAGTGFATWWASERTGLRVEWGIVGGIRCIACCPRRDHPLCHLGLEKKRNNPETETASFSSSR</sequence>
<name>A0ACB8BTZ5_9AGAM</name>